<evidence type="ECO:0000256" key="1">
    <source>
        <dbReference type="ARBA" id="ARBA00023125"/>
    </source>
</evidence>
<dbReference type="EMBL" id="JAGGKT010000037">
    <property type="protein sequence ID" value="MBP1935046.1"/>
    <property type="molecule type" value="Genomic_DNA"/>
</dbReference>
<dbReference type="Proteomes" id="UP001519343">
    <property type="component" value="Unassembled WGS sequence"/>
</dbReference>
<dbReference type="Gene3D" id="1.10.260.40">
    <property type="entry name" value="lambda repressor-like DNA-binding domains"/>
    <property type="match status" value="1"/>
</dbReference>
<dbReference type="CDD" id="cd00093">
    <property type="entry name" value="HTH_XRE"/>
    <property type="match status" value="1"/>
</dbReference>
<feature type="domain" description="HTH cro/C1-type" evidence="2">
    <location>
        <begin position="6"/>
        <end position="61"/>
    </location>
</feature>
<evidence type="ECO:0000313" key="5">
    <source>
        <dbReference type="Proteomes" id="UP001519343"/>
    </source>
</evidence>
<evidence type="ECO:0000313" key="4">
    <source>
        <dbReference type="EMBL" id="MBP1935046.1"/>
    </source>
</evidence>
<dbReference type="SMART" id="SM00530">
    <property type="entry name" value="HTH_XRE"/>
    <property type="match status" value="1"/>
</dbReference>
<evidence type="ECO:0000259" key="3">
    <source>
        <dbReference type="PROSITE" id="PS51500"/>
    </source>
</evidence>
<keyword evidence="5" id="KW-1185">Reference proteome</keyword>
<reference evidence="4 5" key="1">
    <citation type="submission" date="2021-03" db="EMBL/GenBank/DDBJ databases">
        <title>Genomic Encyclopedia of Type Strains, Phase IV (KMG-IV): sequencing the most valuable type-strain genomes for metagenomic binning, comparative biology and taxonomic classification.</title>
        <authorList>
            <person name="Goeker M."/>
        </authorList>
    </citation>
    <scope>NUCLEOTIDE SEQUENCE [LARGE SCALE GENOMIC DNA]</scope>
    <source>
        <strain evidence="4 5">DSM 24738</strain>
    </source>
</reference>
<dbReference type="RefSeq" id="WP_209813007.1">
    <property type="nucleotide sequence ID" value="NZ_JAGGKT010000037.1"/>
</dbReference>
<dbReference type="PROSITE" id="PS50943">
    <property type="entry name" value="HTH_CROC1"/>
    <property type="match status" value="1"/>
</dbReference>
<evidence type="ECO:0000259" key="2">
    <source>
        <dbReference type="PROSITE" id="PS50943"/>
    </source>
</evidence>
<dbReference type="Pfam" id="PF01381">
    <property type="entry name" value="HTH_3"/>
    <property type="match status" value="1"/>
</dbReference>
<dbReference type="InterPro" id="IPR050807">
    <property type="entry name" value="TransReg_Diox_bact_type"/>
</dbReference>
<dbReference type="InterPro" id="IPR010981">
    <property type="entry name" value="SinR/SinI_dimer_dom"/>
</dbReference>
<dbReference type="InterPro" id="IPR036281">
    <property type="entry name" value="SinR/SinI_dimer_dom_sf"/>
</dbReference>
<protein>
    <submittedName>
        <fullName evidence="4">XRE family transcriptional regulator of biofilm formation</fullName>
    </submittedName>
</protein>
<accession>A0ABS4GXR7</accession>
<dbReference type="PROSITE" id="PS51500">
    <property type="entry name" value="SIN"/>
    <property type="match status" value="1"/>
</dbReference>
<dbReference type="SUPFAM" id="SSF47413">
    <property type="entry name" value="lambda repressor-like DNA-binding domains"/>
    <property type="match status" value="1"/>
</dbReference>
<keyword evidence="1" id="KW-0238">DNA-binding</keyword>
<feature type="domain" description="Sin" evidence="3">
    <location>
        <begin position="66"/>
        <end position="104"/>
    </location>
</feature>
<sequence length="114" mass="13473">MIGYRIKVLRQKRRLSLTELADRAGIAKSYLSYIERNLQKNPSIQFLEKIALVLEVDVETLIGEETMVKGVKQDLEQEWIDLARKAVLTGITKEEFQEFQRFVEYTNWKKKHKT</sequence>
<organism evidence="4 5">
    <name type="scientific">Ammoniphilus resinae</name>
    <dbReference type="NCBI Taxonomy" id="861532"/>
    <lineage>
        <taxon>Bacteria</taxon>
        <taxon>Bacillati</taxon>
        <taxon>Bacillota</taxon>
        <taxon>Bacilli</taxon>
        <taxon>Bacillales</taxon>
        <taxon>Paenibacillaceae</taxon>
        <taxon>Aneurinibacillus group</taxon>
        <taxon>Ammoniphilus</taxon>
    </lineage>
</organism>
<dbReference type="PANTHER" id="PTHR46797">
    <property type="entry name" value="HTH-TYPE TRANSCRIPTIONAL REGULATOR"/>
    <property type="match status" value="1"/>
</dbReference>
<name>A0ABS4GXR7_9BACL</name>
<proteinExistence type="predicted"/>
<dbReference type="InterPro" id="IPR010982">
    <property type="entry name" value="Lambda_DNA-bd_dom_sf"/>
</dbReference>
<comment type="caution">
    <text evidence="4">The sequence shown here is derived from an EMBL/GenBank/DDBJ whole genome shotgun (WGS) entry which is preliminary data.</text>
</comment>
<dbReference type="PANTHER" id="PTHR46797:SF13">
    <property type="entry name" value="HTH-TYPE TRANSCRIPTIONAL REGULATOR SINR"/>
    <property type="match status" value="1"/>
</dbReference>
<gene>
    <name evidence="4" type="ORF">J2Z37_005066</name>
</gene>
<dbReference type="SUPFAM" id="SSF47406">
    <property type="entry name" value="SinR repressor dimerisation domain-like"/>
    <property type="match status" value="1"/>
</dbReference>
<dbReference type="InterPro" id="IPR001387">
    <property type="entry name" value="Cro/C1-type_HTH"/>
</dbReference>